<sequence>MAKNSKSKSIYAPKIRTGYRPKKNALRSFGKDKSTGTILPSPVTDDIVVNNISYSEFDYIYDPIYEAQFDDLEDSYKDDW</sequence>
<dbReference type="KEGG" id="cia:BEN51_02540"/>
<accession>A0A343JA42</accession>
<proteinExistence type="predicted"/>
<name>A0A343JA42_9CLOT</name>
<protein>
    <submittedName>
        <fullName evidence="1">Uncharacterized protein</fullName>
    </submittedName>
</protein>
<evidence type="ECO:0000313" key="2">
    <source>
        <dbReference type="Proteomes" id="UP000264883"/>
    </source>
</evidence>
<keyword evidence="2" id="KW-1185">Reference proteome</keyword>
<dbReference type="Proteomes" id="UP000264883">
    <property type="component" value="Chromosome"/>
</dbReference>
<dbReference type="RefSeq" id="WP_119864534.1">
    <property type="nucleotide sequence ID" value="NZ_CP016786.1"/>
</dbReference>
<organism evidence="1 2">
    <name type="scientific">Clostridium isatidis</name>
    <dbReference type="NCBI Taxonomy" id="182773"/>
    <lineage>
        <taxon>Bacteria</taxon>
        <taxon>Bacillati</taxon>
        <taxon>Bacillota</taxon>
        <taxon>Clostridia</taxon>
        <taxon>Eubacteriales</taxon>
        <taxon>Clostridiaceae</taxon>
        <taxon>Clostridium</taxon>
    </lineage>
</organism>
<dbReference type="EMBL" id="CP016786">
    <property type="protein sequence ID" value="ASW42400.1"/>
    <property type="molecule type" value="Genomic_DNA"/>
</dbReference>
<dbReference type="AlphaFoldDB" id="A0A343JA42"/>
<evidence type="ECO:0000313" key="1">
    <source>
        <dbReference type="EMBL" id="ASW42400.1"/>
    </source>
</evidence>
<gene>
    <name evidence="1" type="ORF">BEN51_02540</name>
</gene>
<dbReference type="OrthoDB" id="1911092at2"/>
<reference evidence="1 2" key="1">
    <citation type="submission" date="2016-08" db="EMBL/GenBank/DDBJ databases">
        <title>Complete Genome Sequence Of The Indigo Reducing Clostridium isatidis DSM15098.</title>
        <authorList>
            <person name="Little G.T."/>
            <person name="Minton N.P."/>
        </authorList>
    </citation>
    <scope>NUCLEOTIDE SEQUENCE [LARGE SCALE GENOMIC DNA]</scope>
    <source>
        <strain evidence="1 2">DSM 15098</strain>
    </source>
</reference>